<sequence>MWCTRWFLPLLLLPLPTAPPYFLILFLLSLTMHAKPCFYCIVLLTTLFISSCYWQPFPIDSPLTTPWADNITTFSDALNATLSSNYTKPLPPVMRAADRCWCDFSGGGLFEPFNVSRWEYNSVRRLSRELIRQAKAVEKANQDTQQESPQSSISTEIPTPTPTRATLNPENVWWRLFHRPTPSTSSADPTINHPVTAMSTQQPATMTEQRTQVVSTPESTTQLPLLRKQYDLRRYGVGLIIDWSWST</sequence>
<feature type="region of interest" description="Disordered" evidence="5">
    <location>
        <begin position="199"/>
        <end position="219"/>
    </location>
</feature>
<dbReference type="InterPro" id="IPR009598">
    <property type="entry name" value="BCALP"/>
</dbReference>
<accession>A0A8S0WE34</accession>
<dbReference type="AlphaFoldDB" id="A0A8S0WE34"/>
<proteinExistence type="predicted"/>
<keyword evidence="3 6" id="KW-1133">Transmembrane helix</keyword>
<keyword evidence="8" id="KW-1185">Reference proteome</keyword>
<evidence type="ECO:0000256" key="6">
    <source>
        <dbReference type="SAM" id="Phobius"/>
    </source>
</evidence>
<dbReference type="SMART" id="SM01396">
    <property type="entry name" value="BC10"/>
    <property type="match status" value="1"/>
</dbReference>
<evidence type="ECO:0000313" key="7">
    <source>
        <dbReference type="EMBL" id="CAA7260003.1"/>
    </source>
</evidence>
<dbReference type="Proteomes" id="UP000467700">
    <property type="component" value="Unassembled WGS sequence"/>
</dbReference>
<dbReference type="EMBL" id="CACVBS010000028">
    <property type="protein sequence ID" value="CAA7260003.1"/>
    <property type="molecule type" value="Genomic_DNA"/>
</dbReference>
<feature type="transmembrane region" description="Helical" evidence="6">
    <location>
        <begin position="6"/>
        <end position="30"/>
    </location>
</feature>
<dbReference type="Pfam" id="PF06726">
    <property type="entry name" value="BC10"/>
    <property type="match status" value="1"/>
</dbReference>
<dbReference type="OrthoDB" id="5563033at2759"/>
<organism evidence="7 8">
    <name type="scientific">Cyclocybe aegerita</name>
    <name type="common">Black poplar mushroom</name>
    <name type="synonym">Agrocybe aegerita</name>
    <dbReference type="NCBI Taxonomy" id="1973307"/>
    <lineage>
        <taxon>Eukaryota</taxon>
        <taxon>Fungi</taxon>
        <taxon>Dikarya</taxon>
        <taxon>Basidiomycota</taxon>
        <taxon>Agaricomycotina</taxon>
        <taxon>Agaricomycetes</taxon>
        <taxon>Agaricomycetidae</taxon>
        <taxon>Agaricales</taxon>
        <taxon>Agaricineae</taxon>
        <taxon>Bolbitiaceae</taxon>
        <taxon>Cyclocybe</taxon>
    </lineage>
</organism>
<protein>
    <submittedName>
        <fullName evidence="7">Uncharacterized protein</fullName>
    </submittedName>
</protein>
<name>A0A8S0WE34_CYCAE</name>
<reference evidence="7 8" key="1">
    <citation type="submission" date="2020-01" db="EMBL/GenBank/DDBJ databases">
        <authorList>
            <person name="Gupta K D."/>
        </authorList>
    </citation>
    <scope>NUCLEOTIDE SEQUENCE [LARGE SCALE GENOMIC DNA]</scope>
</reference>
<dbReference type="GO" id="GO:0016020">
    <property type="term" value="C:membrane"/>
    <property type="evidence" value="ECO:0007669"/>
    <property type="project" value="UniProtKB-SubCell"/>
</dbReference>
<feature type="region of interest" description="Disordered" evidence="5">
    <location>
        <begin position="137"/>
        <end position="165"/>
    </location>
</feature>
<evidence type="ECO:0000256" key="5">
    <source>
        <dbReference type="SAM" id="MobiDB-lite"/>
    </source>
</evidence>
<evidence type="ECO:0000256" key="4">
    <source>
        <dbReference type="ARBA" id="ARBA00023136"/>
    </source>
</evidence>
<comment type="caution">
    <text evidence="7">The sequence shown here is derived from an EMBL/GenBank/DDBJ whole genome shotgun (WGS) entry which is preliminary data.</text>
</comment>
<keyword evidence="4 6" id="KW-0472">Membrane</keyword>
<gene>
    <name evidence="7" type="ORF">AAE3_LOCUS2282</name>
</gene>
<keyword evidence="2 6" id="KW-0812">Transmembrane</keyword>
<dbReference type="PANTHER" id="PTHR13259:SF1">
    <property type="entry name" value="BLADDER CANCER-ASSOCIATED PROTEIN"/>
    <property type="match status" value="1"/>
</dbReference>
<feature type="compositionally biased region" description="Low complexity" evidence="5">
    <location>
        <begin position="144"/>
        <end position="158"/>
    </location>
</feature>
<comment type="subcellular location">
    <subcellularLocation>
        <location evidence="1">Membrane</location>
    </subcellularLocation>
</comment>
<evidence type="ECO:0000313" key="8">
    <source>
        <dbReference type="Proteomes" id="UP000467700"/>
    </source>
</evidence>
<evidence type="ECO:0000256" key="1">
    <source>
        <dbReference type="ARBA" id="ARBA00004370"/>
    </source>
</evidence>
<evidence type="ECO:0000256" key="2">
    <source>
        <dbReference type="ARBA" id="ARBA00022692"/>
    </source>
</evidence>
<evidence type="ECO:0000256" key="3">
    <source>
        <dbReference type="ARBA" id="ARBA00022989"/>
    </source>
</evidence>
<dbReference type="PANTHER" id="PTHR13259">
    <property type="entry name" value="BLADDER CANCER 10 KD PROTEIN HOMOLOG"/>
    <property type="match status" value="1"/>
</dbReference>